<dbReference type="EMBL" id="JAXCLW010000012">
    <property type="protein sequence ID" value="MDY0885642.1"/>
    <property type="molecule type" value="Genomic_DNA"/>
</dbReference>
<organism evidence="3 4">
    <name type="scientific">Dongia soli</name>
    <dbReference type="NCBI Taxonomy" id="600628"/>
    <lineage>
        <taxon>Bacteria</taxon>
        <taxon>Pseudomonadati</taxon>
        <taxon>Pseudomonadota</taxon>
        <taxon>Alphaproteobacteria</taxon>
        <taxon>Rhodospirillales</taxon>
        <taxon>Dongiaceae</taxon>
        <taxon>Dongia</taxon>
    </lineage>
</organism>
<proteinExistence type="predicted"/>
<feature type="region of interest" description="Disordered" evidence="1">
    <location>
        <begin position="103"/>
        <end position="127"/>
    </location>
</feature>
<reference evidence="3 4" key="1">
    <citation type="journal article" date="2016" name="Antonie Van Leeuwenhoek">
        <title>Dongia soli sp. nov., isolated from soil from Dokdo, Korea.</title>
        <authorList>
            <person name="Kim D.U."/>
            <person name="Lee H."/>
            <person name="Kim H."/>
            <person name="Kim S.G."/>
            <person name="Ka J.O."/>
        </authorList>
    </citation>
    <scope>NUCLEOTIDE SEQUENCE [LARGE SCALE GENOMIC DNA]</scope>
    <source>
        <strain evidence="3 4">D78</strain>
    </source>
</reference>
<feature type="transmembrane region" description="Helical" evidence="2">
    <location>
        <begin position="168"/>
        <end position="185"/>
    </location>
</feature>
<dbReference type="RefSeq" id="WP_320510717.1">
    <property type="nucleotide sequence ID" value="NZ_JAXCLW010000012.1"/>
</dbReference>
<evidence type="ECO:0000313" key="4">
    <source>
        <dbReference type="Proteomes" id="UP001279642"/>
    </source>
</evidence>
<keyword evidence="2" id="KW-1133">Transmembrane helix</keyword>
<gene>
    <name evidence="3" type="ORF">SMD27_22585</name>
</gene>
<comment type="caution">
    <text evidence="3">The sequence shown here is derived from an EMBL/GenBank/DDBJ whole genome shotgun (WGS) entry which is preliminary data.</text>
</comment>
<accession>A0ABU5EH75</accession>
<evidence type="ECO:0000256" key="2">
    <source>
        <dbReference type="SAM" id="Phobius"/>
    </source>
</evidence>
<evidence type="ECO:0000313" key="3">
    <source>
        <dbReference type="EMBL" id="MDY0885642.1"/>
    </source>
</evidence>
<evidence type="ECO:0000256" key="1">
    <source>
        <dbReference type="SAM" id="MobiDB-lite"/>
    </source>
</evidence>
<keyword evidence="2" id="KW-0812">Transmembrane</keyword>
<evidence type="ECO:0008006" key="5">
    <source>
        <dbReference type="Google" id="ProtNLM"/>
    </source>
</evidence>
<protein>
    <recommendedName>
        <fullName evidence="5">MYXO-CTERM domain-containing protein</fullName>
    </recommendedName>
</protein>
<sequence length="192" mass="21073">MKYFPTLIWSLYREMPLSLEKHDRREDDMRSSASFALLFMLALLFLSGEAKAQSAGVTDRSEAINQPAPIERIAGEAIASDELARSAWLDTTMAHVATADVATSQKIAPDDPADGGNATTSRESGRPLERAMPAGATFMHLAANTMAVDFKSRDRRTFRANPSTAPRAPMALSLLTISLIVLALFEHRRRQP</sequence>
<name>A0ABU5EH75_9PROT</name>
<keyword evidence="4" id="KW-1185">Reference proteome</keyword>
<dbReference type="Proteomes" id="UP001279642">
    <property type="component" value="Unassembled WGS sequence"/>
</dbReference>
<keyword evidence="2" id="KW-0472">Membrane</keyword>